<dbReference type="Gene3D" id="3.30.2310.20">
    <property type="entry name" value="RelE-like"/>
    <property type="match status" value="1"/>
</dbReference>
<evidence type="ECO:0000313" key="2">
    <source>
        <dbReference type="EMBL" id="MBS6620741.1"/>
    </source>
</evidence>
<dbReference type="EMBL" id="JAGZYH010000002">
    <property type="protein sequence ID" value="MBS6620741.1"/>
    <property type="molecule type" value="Genomic_DNA"/>
</dbReference>
<comment type="caution">
    <text evidence="2">The sequence shown here is derived from an EMBL/GenBank/DDBJ whole genome shotgun (WGS) entry which is preliminary data.</text>
</comment>
<organism evidence="2 3">
    <name type="scientific">Faecalibacterium prausnitzii</name>
    <dbReference type="NCBI Taxonomy" id="853"/>
    <lineage>
        <taxon>Bacteria</taxon>
        <taxon>Bacillati</taxon>
        <taxon>Bacillota</taxon>
        <taxon>Clostridia</taxon>
        <taxon>Eubacteriales</taxon>
        <taxon>Oscillospiraceae</taxon>
        <taxon>Faecalibacterium</taxon>
    </lineage>
</organism>
<evidence type="ECO:0000313" key="3">
    <source>
        <dbReference type="Proteomes" id="UP000811365"/>
    </source>
</evidence>
<reference evidence="2" key="1">
    <citation type="submission" date="2021-02" db="EMBL/GenBank/DDBJ databases">
        <title>Infant gut strain persistence is associated with maternal origin, phylogeny, and functional potential including surface adhesion and iron acquisition.</title>
        <authorList>
            <person name="Lou Y.C."/>
        </authorList>
    </citation>
    <scope>NUCLEOTIDE SEQUENCE</scope>
    <source>
        <strain evidence="2">L2_039_000G1_dasL2_039_000G1_maxbin2.maxbin.077</strain>
    </source>
</reference>
<keyword evidence="1" id="KW-1277">Toxin-antitoxin system</keyword>
<dbReference type="Pfam" id="PF05016">
    <property type="entry name" value="ParE_toxin"/>
    <property type="match status" value="1"/>
</dbReference>
<dbReference type="Proteomes" id="UP000811365">
    <property type="component" value="Unassembled WGS sequence"/>
</dbReference>
<gene>
    <name evidence="2" type="ORF">KH315_00995</name>
</gene>
<proteinExistence type="predicted"/>
<accession>A0A9E1DNZ0</accession>
<sequence>METYEVKLTPRALQDLDSIYAYIAQSLMETDTALKLLSRLEDAIFSLEQLPQRGALRKIGAYANRGYRQLLIENYIAIYRVDEVHRQVILLTVQYSHRKF</sequence>
<dbReference type="AlphaFoldDB" id="A0A9E1DNZ0"/>
<protein>
    <submittedName>
        <fullName evidence="2">Type II toxin-antitoxin system RelE/ParE family toxin</fullName>
    </submittedName>
</protein>
<dbReference type="InterPro" id="IPR007712">
    <property type="entry name" value="RelE/ParE_toxin"/>
</dbReference>
<name>A0A9E1DNZ0_9FIRM</name>
<dbReference type="NCBIfam" id="TIGR02385">
    <property type="entry name" value="RelE_StbE"/>
    <property type="match status" value="1"/>
</dbReference>
<dbReference type="InterPro" id="IPR035093">
    <property type="entry name" value="RelE/ParE_toxin_dom_sf"/>
</dbReference>
<evidence type="ECO:0000256" key="1">
    <source>
        <dbReference type="ARBA" id="ARBA00022649"/>
    </source>
</evidence>